<evidence type="ECO:0008006" key="2">
    <source>
        <dbReference type="Google" id="ProtNLM"/>
    </source>
</evidence>
<proteinExistence type="predicted"/>
<protein>
    <recommendedName>
        <fullName evidence="2">Flavodoxin-like domain-containing protein</fullName>
    </recommendedName>
</protein>
<accession>A0A832GNY8</accession>
<dbReference type="AlphaFoldDB" id="A0A832GNY8"/>
<comment type="caution">
    <text evidence="1">The sequence shown here is derived from an EMBL/GenBank/DDBJ whole genome shotgun (WGS) entry which is preliminary data.</text>
</comment>
<reference evidence="1" key="1">
    <citation type="journal article" date="2020" name="mSystems">
        <title>Genome- and Community-Level Interaction Insights into Carbon Utilization and Element Cycling Functions of Hydrothermarchaeota in Hydrothermal Sediment.</title>
        <authorList>
            <person name="Zhou Z."/>
            <person name="Liu Y."/>
            <person name="Xu W."/>
            <person name="Pan J."/>
            <person name="Luo Z.H."/>
            <person name="Li M."/>
        </authorList>
    </citation>
    <scope>NUCLEOTIDE SEQUENCE [LARGE SCALE GENOMIC DNA]</scope>
    <source>
        <strain evidence="1">SpSt-605</strain>
    </source>
</reference>
<name>A0A832GNY8_9BACT</name>
<organism evidence="1">
    <name type="scientific">Caldimicrobium thiodismutans</name>
    <dbReference type="NCBI Taxonomy" id="1653476"/>
    <lineage>
        <taxon>Bacteria</taxon>
        <taxon>Pseudomonadati</taxon>
        <taxon>Thermodesulfobacteriota</taxon>
        <taxon>Thermodesulfobacteria</taxon>
        <taxon>Thermodesulfobacteriales</taxon>
        <taxon>Thermodesulfobacteriaceae</taxon>
        <taxon>Caldimicrobium</taxon>
    </lineage>
</organism>
<sequence>MCKLLDLYYYSFTGTCKEIASELGQFLGIIPKTIESHNFPYWTWLLLSFFPKVSTKISYPPPESREAILVFPKWTFNCPPVTAFLKKVNFERLFLIISYGGWGEKPYGERYKNLALQRSTYLALHLVRRSDWHRNKKNQLEKIKEKLLAFFNLPHIREI</sequence>
<evidence type="ECO:0000313" key="1">
    <source>
        <dbReference type="EMBL" id="HGV55219.1"/>
    </source>
</evidence>
<gene>
    <name evidence="1" type="ORF">ENT73_03935</name>
</gene>
<dbReference type="EMBL" id="DSZU01000067">
    <property type="protein sequence ID" value="HGV55219.1"/>
    <property type="molecule type" value="Genomic_DNA"/>
</dbReference>